<dbReference type="AlphaFoldDB" id="A0A2G1VM55"/>
<dbReference type="EMBL" id="NQXA01000026">
    <property type="protein sequence ID" value="PHQ27857.1"/>
    <property type="molecule type" value="Genomic_DNA"/>
</dbReference>
<evidence type="ECO:0000313" key="2">
    <source>
        <dbReference type="Proteomes" id="UP000229433"/>
    </source>
</evidence>
<dbReference type="OrthoDB" id="1258601at2"/>
<dbReference type="RefSeq" id="WP_099647654.1">
    <property type="nucleotide sequence ID" value="NZ_KZ319306.1"/>
</dbReference>
<sequence length="154" mass="17181">MTSQSAILEREFESIKQDLIAKHIELGMPASGNWERSLVVDVQRLKATITGAPYTEQLVNGREPGKFPPIAAIRQWILDKPIPFLGKIKLSSLAFLIARKIAKEGTNYFKQGGTDLVEAVITPERIQSIIDKVSEFYIDSFTTQITGFLKKMAA</sequence>
<keyword evidence="2" id="KW-1185">Reference proteome</keyword>
<evidence type="ECO:0000313" key="1">
    <source>
        <dbReference type="EMBL" id="PHQ27857.1"/>
    </source>
</evidence>
<reference evidence="1 2" key="1">
    <citation type="submission" date="2017-08" db="EMBL/GenBank/DDBJ databases">
        <title>The whole genome shortgun sequences of strain Leeuwenhoekiella nanhaiensis G18 from the South China Sea.</title>
        <authorList>
            <person name="Liu Q."/>
        </authorList>
    </citation>
    <scope>NUCLEOTIDE SEQUENCE [LARGE SCALE GENOMIC DNA]</scope>
    <source>
        <strain evidence="1 2">G18</strain>
    </source>
</reference>
<gene>
    <name evidence="1" type="ORF">CJ305_17790</name>
</gene>
<organism evidence="1 2">
    <name type="scientific">Leeuwenhoekiella nanhaiensis</name>
    <dbReference type="NCBI Taxonomy" id="1655491"/>
    <lineage>
        <taxon>Bacteria</taxon>
        <taxon>Pseudomonadati</taxon>
        <taxon>Bacteroidota</taxon>
        <taxon>Flavobacteriia</taxon>
        <taxon>Flavobacteriales</taxon>
        <taxon>Flavobacteriaceae</taxon>
        <taxon>Leeuwenhoekiella</taxon>
    </lineage>
</organism>
<accession>A0A2G1VM55</accession>
<comment type="caution">
    <text evidence="1">The sequence shown here is derived from an EMBL/GenBank/DDBJ whole genome shotgun (WGS) entry which is preliminary data.</text>
</comment>
<proteinExistence type="predicted"/>
<protein>
    <submittedName>
        <fullName evidence="1">Uncharacterized protein</fullName>
    </submittedName>
</protein>
<dbReference type="Proteomes" id="UP000229433">
    <property type="component" value="Unassembled WGS sequence"/>
</dbReference>
<name>A0A2G1VM55_9FLAO</name>